<keyword evidence="3" id="KW-1185">Reference proteome</keyword>
<evidence type="ECO:0000313" key="3">
    <source>
        <dbReference type="Proteomes" id="UP000077248"/>
    </source>
</evidence>
<dbReference type="PANTHER" id="PTHR39614:SF2">
    <property type="entry name" value="INTEGRAL MEMBRANE PROTEIN"/>
    <property type="match status" value="1"/>
</dbReference>
<reference evidence="2 3" key="1">
    <citation type="submission" date="2016-05" db="EMBL/GenBank/DDBJ databases">
        <title>Comparative analysis of secretome profiles of manganese(II)-oxidizing ascomycete fungi.</title>
        <authorList>
            <consortium name="DOE Joint Genome Institute"/>
            <person name="Zeiner C.A."/>
            <person name="Purvine S.O."/>
            <person name="Zink E.M."/>
            <person name="Wu S."/>
            <person name="Pasa-Tolic L."/>
            <person name="Chaput D.L."/>
            <person name="Haridas S."/>
            <person name="Grigoriev I.V."/>
            <person name="Santelli C.M."/>
            <person name="Hansel C.M."/>
        </authorList>
    </citation>
    <scope>NUCLEOTIDE SEQUENCE [LARGE SCALE GENOMIC DNA]</scope>
    <source>
        <strain evidence="2 3">SRC1lrK2f</strain>
    </source>
</reference>
<evidence type="ECO:0000313" key="2">
    <source>
        <dbReference type="EMBL" id="OAG20762.1"/>
    </source>
</evidence>
<dbReference type="KEGG" id="aalt:CC77DRAFT_1094780"/>
<dbReference type="RefSeq" id="XP_018386183.1">
    <property type="nucleotide sequence ID" value="XM_018529758.1"/>
</dbReference>
<dbReference type="VEuPathDB" id="FungiDB:CC77DRAFT_1094780"/>
<organism evidence="2 3">
    <name type="scientific">Alternaria alternata</name>
    <name type="common">Alternaria rot fungus</name>
    <name type="synonym">Torula alternata</name>
    <dbReference type="NCBI Taxonomy" id="5599"/>
    <lineage>
        <taxon>Eukaryota</taxon>
        <taxon>Fungi</taxon>
        <taxon>Dikarya</taxon>
        <taxon>Ascomycota</taxon>
        <taxon>Pezizomycotina</taxon>
        <taxon>Dothideomycetes</taxon>
        <taxon>Pleosporomycetidae</taxon>
        <taxon>Pleosporales</taxon>
        <taxon>Pleosporineae</taxon>
        <taxon>Pleosporaceae</taxon>
        <taxon>Alternaria</taxon>
        <taxon>Alternaria sect. Alternaria</taxon>
        <taxon>Alternaria alternata complex</taxon>
    </lineage>
</organism>
<protein>
    <submittedName>
        <fullName evidence="2">Uncharacterized protein</fullName>
    </submittedName>
</protein>
<gene>
    <name evidence="2" type="ORF">CC77DRAFT_1094780</name>
</gene>
<proteinExistence type="predicted"/>
<sequence length="174" mass="18879">MSMKSKAVVVSAFSTRIPNIIFAIMHAVAYSNFIGSKQPAISIVPTVAWQSVLLSYNLMSATTPLLKGFTQGFGTTGGSLGYFLRETTGEGSGTSRSYELRSLTKTKSRSRTSPPDTTDPYLRAAAVPWEAKASSKAGMNGPKDESRCYHDSASIASHDSQQIMIKREWKVSED</sequence>
<dbReference type="AlphaFoldDB" id="A0A177DP44"/>
<dbReference type="GeneID" id="29115352"/>
<dbReference type="PANTHER" id="PTHR39614">
    <property type="entry name" value="INTEGRAL MEMBRANE PROTEIN"/>
    <property type="match status" value="1"/>
</dbReference>
<feature type="region of interest" description="Disordered" evidence="1">
    <location>
        <begin position="89"/>
        <end position="153"/>
    </location>
</feature>
<name>A0A177DP44_ALTAL</name>
<accession>A0A177DP44</accession>
<dbReference type="EMBL" id="KV441478">
    <property type="protein sequence ID" value="OAG20762.1"/>
    <property type="molecule type" value="Genomic_DNA"/>
</dbReference>
<evidence type="ECO:0000256" key="1">
    <source>
        <dbReference type="SAM" id="MobiDB-lite"/>
    </source>
</evidence>
<dbReference type="Proteomes" id="UP000077248">
    <property type="component" value="Unassembled WGS sequence"/>
</dbReference>